<evidence type="ECO:0000313" key="3">
    <source>
        <dbReference type="Proteomes" id="UP001528823"/>
    </source>
</evidence>
<name>A0ABT5UEY8_9GAMM</name>
<comment type="caution">
    <text evidence="2">The sequence shown here is derived from an EMBL/GenBank/DDBJ whole genome shotgun (WGS) entry which is preliminary data.</text>
</comment>
<feature type="chain" id="PRO_5045800846" evidence="1">
    <location>
        <begin position="32"/>
        <end position="205"/>
    </location>
</feature>
<dbReference type="EMBL" id="JAPMOU010000047">
    <property type="protein sequence ID" value="MDE1464949.1"/>
    <property type="molecule type" value="Genomic_DNA"/>
</dbReference>
<dbReference type="RefSeq" id="WP_274691259.1">
    <property type="nucleotide sequence ID" value="NZ_JAPMOU010000047.1"/>
</dbReference>
<accession>A0ABT5UEY8</accession>
<gene>
    <name evidence="2" type="ORF">ORQ98_23580</name>
</gene>
<proteinExistence type="predicted"/>
<dbReference type="Proteomes" id="UP001528823">
    <property type="component" value="Unassembled WGS sequence"/>
</dbReference>
<sequence length="205" mass="22910">MLRNISLNFLLIVKLPLVLVATLSFSAVSQAAKTCPYSTENNWGTWRSTSASYGCLHGLWIFDIGGKWVDSDGNEVDTVTLKMEAARRKNSNDSTNQIKLNGWVYSTGAALPSKHSNALNGTAFQIKELRYPFTQKKRYTVAFNVSGDGTMYLFDSCTGNYHMATVYETITREVKLSGYSEKGCNLTAYLYTTSQHTKILSYSMR</sequence>
<evidence type="ECO:0000313" key="2">
    <source>
        <dbReference type="EMBL" id="MDE1464949.1"/>
    </source>
</evidence>
<evidence type="ECO:0000256" key="1">
    <source>
        <dbReference type="SAM" id="SignalP"/>
    </source>
</evidence>
<keyword evidence="1" id="KW-0732">Signal</keyword>
<keyword evidence="3" id="KW-1185">Reference proteome</keyword>
<reference evidence="2 3" key="1">
    <citation type="submission" date="2022-11" db="EMBL/GenBank/DDBJ databases">
        <title>Spartinivicinus poritis sp. nov., isolated from scleractinian coral Porites lutea.</title>
        <authorList>
            <person name="Zhang G."/>
            <person name="Cai L."/>
            <person name="Wei Q."/>
        </authorList>
    </citation>
    <scope>NUCLEOTIDE SEQUENCE [LARGE SCALE GENOMIC DNA]</scope>
    <source>
        <strain evidence="2 3">A2-2</strain>
    </source>
</reference>
<organism evidence="2 3">
    <name type="scientific">Spartinivicinus poritis</name>
    <dbReference type="NCBI Taxonomy" id="2994640"/>
    <lineage>
        <taxon>Bacteria</taxon>
        <taxon>Pseudomonadati</taxon>
        <taxon>Pseudomonadota</taxon>
        <taxon>Gammaproteobacteria</taxon>
        <taxon>Oceanospirillales</taxon>
        <taxon>Zooshikellaceae</taxon>
        <taxon>Spartinivicinus</taxon>
    </lineage>
</organism>
<protein>
    <submittedName>
        <fullName evidence="2">Uncharacterized protein</fullName>
    </submittedName>
</protein>
<feature type="signal peptide" evidence="1">
    <location>
        <begin position="1"/>
        <end position="31"/>
    </location>
</feature>